<dbReference type="EC" id="4.2.1.136" evidence="19"/>
<dbReference type="GO" id="GO:0046872">
    <property type="term" value="F:metal ion binding"/>
    <property type="evidence" value="ECO:0007669"/>
    <property type="project" value="UniProtKB-UniRule"/>
</dbReference>
<evidence type="ECO:0000256" key="3">
    <source>
        <dbReference type="ARBA" id="ARBA00006001"/>
    </source>
</evidence>
<dbReference type="GO" id="GO:0046496">
    <property type="term" value="P:nicotinamide nucleotide metabolic process"/>
    <property type="evidence" value="ECO:0007669"/>
    <property type="project" value="UniProtKB-UniRule"/>
</dbReference>
<keyword evidence="6 17" id="KW-0547">Nucleotide-binding</keyword>
<comment type="function">
    <text evidence="17">Catalyzes the dehydration of the S-form of NAD(P)HX at the expense of ADP, which is converted to AMP. Together with NAD(P)HX epimerase, which catalyzes the epimerization of the S- and R-forms, the enzyme allows the repair of both epimers of NAD(P)HX, a damaged form of NAD(P)H that is a result of enzymatic or heat-dependent hydration.</text>
</comment>
<feature type="binding site" evidence="18">
    <location>
        <position position="59"/>
    </location>
    <ligand>
        <name>K(+)</name>
        <dbReference type="ChEBI" id="CHEBI:29103"/>
    </ligand>
</feature>
<dbReference type="Gene3D" id="3.40.1190.20">
    <property type="match status" value="1"/>
</dbReference>
<comment type="similarity">
    <text evidence="18">Belongs to the NnrE/AIBP family.</text>
</comment>
<evidence type="ECO:0000259" key="20">
    <source>
        <dbReference type="PROSITE" id="PS51383"/>
    </source>
</evidence>
<feature type="binding site" evidence="17">
    <location>
        <position position="309"/>
    </location>
    <ligand>
        <name>(6S)-NADPHX</name>
        <dbReference type="ChEBI" id="CHEBI:64076"/>
    </ligand>
</feature>
<feature type="binding site" evidence="17">
    <location>
        <position position="422"/>
    </location>
    <ligand>
        <name>AMP</name>
        <dbReference type="ChEBI" id="CHEBI:456215"/>
    </ligand>
</feature>
<feature type="domain" description="YjeF C-terminal" evidence="20">
    <location>
        <begin position="218"/>
        <end position="476"/>
    </location>
</feature>
<dbReference type="Pfam" id="PF01256">
    <property type="entry name" value="Carb_kinase"/>
    <property type="match status" value="1"/>
</dbReference>
<evidence type="ECO:0000256" key="8">
    <source>
        <dbReference type="ARBA" id="ARBA00022857"/>
    </source>
</evidence>
<dbReference type="AlphaFoldDB" id="A0A918NDI3"/>
<evidence type="ECO:0000256" key="16">
    <source>
        <dbReference type="ARBA" id="ARBA00049209"/>
    </source>
</evidence>
<keyword evidence="8 17" id="KW-0521">NADP</keyword>
<keyword evidence="5 18" id="KW-0479">Metal-binding</keyword>
<evidence type="ECO:0000256" key="12">
    <source>
        <dbReference type="ARBA" id="ARBA00023239"/>
    </source>
</evidence>
<feature type="binding site" evidence="17">
    <location>
        <position position="253"/>
    </location>
    <ligand>
        <name>(6S)-NADPHX</name>
        <dbReference type="ChEBI" id="CHEBI:64076"/>
    </ligand>
</feature>
<comment type="caution">
    <text evidence="22">The sequence shown here is derived from an EMBL/GenBank/DDBJ whole genome shotgun (WGS) entry which is preliminary data.</text>
</comment>
<comment type="catalytic activity">
    <reaction evidence="1 18 19">
        <text>(6R)-NADHX = (6S)-NADHX</text>
        <dbReference type="Rhea" id="RHEA:32215"/>
        <dbReference type="ChEBI" id="CHEBI:64074"/>
        <dbReference type="ChEBI" id="CHEBI:64075"/>
        <dbReference type="EC" id="5.1.99.6"/>
    </reaction>
</comment>
<dbReference type="CDD" id="cd01171">
    <property type="entry name" value="YXKO-related"/>
    <property type="match status" value="1"/>
</dbReference>
<dbReference type="EC" id="5.1.99.6" evidence="19"/>
<evidence type="ECO:0000256" key="18">
    <source>
        <dbReference type="HAMAP-Rule" id="MF_01966"/>
    </source>
</evidence>
<evidence type="ECO:0000259" key="21">
    <source>
        <dbReference type="PROSITE" id="PS51385"/>
    </source>
</evidence>
<comment type="similarity">
    <text evidence="3 19">In the N-terminal section; belongs to the NnrE/AIBP family.</text>
</comment>
<feature type="binding site" evidence="17">
    <location>
        <position position="423"/>
    </location>
    <ligand>
        <name>(6S)-NADPHX</name>
        <dbReference type="ChEBI" id="CHEBI:64076"/>
    </ligand>
</feature>
<comment type="cofactor">
    <cofactor evidence="18 19">
        <name>K(+)</name>
        <dbReference type="ChEBI" id="CHEBI:29103"/>
    </cofactor>
    <text evidence="18 19">Binds 1 potassium ion per subunit.</text>
</comment>
<feature type="binding site" evidence="18">
    <location>
        <position position="156"/>
    </location>
    <ligand>
        <name>K(+)</name>
        <dbReference type="ChEBI" id="CHEBI:29103"/>
    </ligand>
</feature>
<dbReference type="GO" id="GO:0110051">
    <property type="term" value="P:metabolite repair"/>
    <property type="evidence" value="ECO:0007669"/>
    <property type="project" value="TreeGrafter"/>
</dbReference>
<evidence type="ECO:0000256" key="11">
    <source>
        <dbReference type="ARBA" id="ARBA00023235"/>
    </source>
</evidence>
<protein>
    <recommendedName>
        <fullName evidence="19">Bifunctional NAD(P)H-hydrate repair enzyme</fullName>
    </recommendedName>
    <alternativeName>
        <fullName evidence="19">Nicotinamide nucleotide repair protein</fullName>
    </alternativeName>
    <domain>
        <recommendedName>
            <fullName evidence="19">ADP-dependent (S)-NAD(P)H-hydrate dehydratase</fullName>
            <ecNumber evidence="19">4.2.1.136</ecNumber>
        </recommendedName>
        <alternativeName>
            <fullName evidence="19">ADP-dependent NAD(P)HX dehydratase</fullName>
        </alternativeName>
    </domain>
    <domain>
        <recommendedName>
            <fullName evidence="19">NAD(P)H-hydrate epimerase</fullName>
            <ecNumber evidence="19">5.1.99.6</ecNumber>
        </recommendedName>
    </domain>
</protein>
<evidence type="ECO:0000256" key="4">
    <source>
        <dbReference type="ARBA" id="ARBA00009524"/>
    </source>
</evidence>
<dbReference type="Proteomes" id="UP000626148">
    <property type="component" value="Unassembled WGS sequence"/>
</dbReference>
<comment type="function">
    <text evidence="14 19">Bifunctional enzyme that catalyzes the epimerization of the S- and R-forms of NAD(P)HX and the dehydration of the S-form of NAD(P)HX at the expense of ADP, which is converted to AMP. This allows the repair of both epimers of NAD(P)HX, a damaged form of NAD(P)H that is a result of enzymatic or heat-dependent hydration.</text>
</comment>
<keyword evidence="12 17" id="KW-0456">Lyase</keyword>
<evidence type="ECO:0000256" key="15">
    <source>
        <dbReference type="ARBA" id="ARBA00048238"/>
    </source>
</evidence>
<comment type="caution">
    <text evidence="18">Lacks conserved residue(s) required for the propagation of feature annotation.</text>
</comment>
<dbReference type="SUPFAM" id="SSF53613">
    <property type="entry name" value="Ribokinase-like"/>
    <property type="match status" value="1"/>
</dbReference>
<organism evidence="22 23">
    <name type="scientific">Saccharospirillum salsuginis</name>
    <dbReference type="NCBI Taxonomy" id="418750"/>
    <lineage>
        <taxon>Bacteria</taxon>
        <taxon>Pseudomonadati</taxon>
        <taxon>Pseudomonadota</taxon>
        <taxon>Gammaproteobacteria</taxon>
        <taxon>Oceanospirillales</taxon>
        <taxon>Saccharospirillaceae</taxon>
        <taxon>Saccharospirillum</taxon>
    </lineage>
</organism>
<feature type="domain" description="YjeF N-terminal" evidence="21">
    <location>
        <begin position="10"/>
        <end position="210"/>
    </location>
</feature>
<dbReference type="InterPro" id="IPR030677">
    <property type="entry name" value="Nnr"/>
</dbReference>
<proteinExistence type="inferred from homology"/>
<dbReference type="PROSITE" id="PS51385">
    <property type="entry name" value="YJEF_N"/>
    <property type="match status" value="1"/>
</dbReference>
<dbReference type="InterPro" id="IPR004443">
    <property type="entry name" value="YjeF_N_dom"/>
</dbReference>
<keyword evidence="10 17" id="KW-0520">NAD</keyword>
<dbReference type="SUPFAM" id="SSF64153">
    <property type="entry name" value="YjeF N-terminal domain-like"/>
    <property type="match status" value="1"/>
</dbReference>
<feature type="binding site" evidence="18">
    <location>
        <position position="153"/>
    </location>
    <ligand>
        <name>(6S)-NADPHX</name>
        <dbReference type="ChEBI" id="CHEBI:64076"/>
    </ligand>
</feature>
<comment type="subunit">
    <text evidence="17">Homotetramer.</text>
</comment>
<evidence type="ECO:0000256" key="17">
    <source>
        <dbReference type="HAMAP-Rule" id="MF_01965"/>
    </source>
</evidence>
<gene>
    <name evidence="17" type="primary">nnrD</name>
    <name evidence="18" type="synonym">nnrE</name>
    <name evidence="22" type="ORF">GCM10007392_32790</name>
</gene>
<dbReference type="PANTHER" id="PTHR12592">
    <property type="entry name" value="ATP-DEPENDENT (S)-NAD(P)H-HYDRATE DEHYDRATASE FAMILY MEMBER"/>
    <property type="match status" value="1"/>
</dbReference>
<evidence type="ECO:0000256" key="13">
    <source>
        <dbReference type="ARBA" id="ARBA00023268"/>
    </source>
</evidence>
<dbReference type="InterPro" id="IPR000631">
    <property type="entry name" value="CARKD"/>
</dbReference>
<dbReference type="Gene3D" id="3.40.50.10260">
    <property type="entry name" value="YjeF N-terminal domain"/>
    <property type="match status" value="1"/>
</dbReference>
<feature type="binding site" evidence="18">
    <location>
        <position position="120"/>
    </location>
    <ligand>
        <name>K(+)</name>
        <dbReference type="ChEBI" id="CHEBI:29103"/>
    </ligand>
</feature>
<evidence type="ECO:0000256" key="19">
    <source>
        <dbReference type="PIRNR" id="PIRNR017184"/>
    </source>
</evidence>
<keyword evidence="7 17" id="KW-0067">ATP-binding</keyword>
<keyword evidence="9 18" id="KW-0630">Potassium</keyword>
<keyword evidence="11 18" id="KW-0413">Isomerase</keyword>
<evidence type="ECO:0000256" key="5">
    <source>
        <dbReference type="ARBA" id="ARBA00022723"/>
    </source>
</evidence>
<feature type="binding site" evidence="18">
    <location>
        <begin position="58"/>
        <end position="62"/>
    </location>
    <ligand>
        <name>(6S)-NADPHX</name>
        <dbReference type="ChEBI" id="CHEBI:64076"/>
    </ligand>
</feature>
<dbReference type="PANTHER" id="PTHR12592:SF0">
    <property type="entry name" value="ATP-DEPENDENT (S)-NAD(P)H-HYDRATE DEHYDRATASE"/>
    <property type="match status" value="1"/>
</dbReference>
<comment type="similarity">
    <text evidence="4 19">In the C-terminal section; belongs to the NnrD/CARKD family.</text>
</comment>
<evidence type="ECO:0000256" key="10">
    <source>
        <dbReference type="ARBA" id="ARBA00023027"/>
    </source>
</evidence>
<evidence type="ECO:0000256" key="9">
    <source>
        <dbReference type="ARBA" id="ARBA00022958"/>
    </source>
</evidence>
<feature type="binding site" evidence="17">
    <location>
        <position position="357"/>
    </location>
    <ligand>
        <name>(6S)-NADPHX</name>
        <dbReference type="ChEBI" id="CHEBI:64076"/>
    </ligand>
</feature>
<keyword evidence="13" id="KW-0511">Multifunctional enzyme</keyword>
<comment type="catalytic activity">
    <reaction evidence="16 17 19">
        <text>(6S)-NADPHX + ADP = AMP + phosphate + NADPH + H(+)</text>
        <dbReference type="Rhea" id="RHEA:32235"/>
        <dbReference type="ChEBI" id="CHEBI:15378"/>
        <dbReference type="ChEBI" id="CHEBI:43474"/>
        <dbReference type="ChEBI" id="CHEBI:57783"/>
        <dbReference type="ChEBI" id="CHEBI:64076"/>
        <dbReference type="ChEBI" id="CHEBI:456215"/>
        <dbReference type="ChEBI" id="CHEBI:456216"/>
        <dbReference type="EC" id="4.2.1.136"/>
    </reaction>
</comment>
<comment type="catalytic activity">
    <reaction evidence="2 18 19">
        <text>(6R)-NADPHX = (6S)-NADPHX</text>
        <dbReference type="Rhea" id="RHEA:32227"/>
        <dbReference type="ChEBI" id="CHEBI:64076"/>
        <dbReference type="ChEBI" id="CHEBI:64077"/>
        <dbReference type="EC" id="5.1.99.6"/>
    </reaction>
</comment>
<dbReference type="GO" id="GO:0052856">
    <property type="term" value="F:NAD(P)HX epimerase activity"/>
    <property type="evidence" value="ECO:0007669"/>
    <property type="project" value="UniProtKB-UniRule"/>
</dbReference>
<dbReference type="GO" id="GO:0005524">
    <property type="term" value="F:ATP binding"/>
    <property type="evidence" value="ECO:0007669"/>
    <property type="project" value="UniProtKB-UniRule"/>
</dbReference>
<accession>A0A918NDI3</accession>
<dbReference type="PROSITE" id="PS51383">
    <property type="entry name" value="YJEF_C_3"/>
    <property type="match status" value="1"/>
</dbReference>
<dbReference type="NCBIfam" id="TIGR00196">
    <property type="entry name" value="yjeF_cterm"/>
    <property type="match status" value="1"/>
</dbReference>
<comment type="cofactor">
    <cofactor evidence="17">
        <name>Mg(2+)</name>
        <dbReference type="ChEBI" id="CHEBI:18420"/>
    </cofactor>
</comment>
<dbReference type="EMBL" id="BMXR01000008">
    <property type="protein sequence ID" value="GGX62342.1"/>
    <property type="molecule type" value="Genomic_DNA"/>
</dbReference>
<dbReference type="HAMAP" id="MF_01966">
    <property type="entry name" value="NADHX_epimerase"/>
    <property type="match status" value="1"/>
</dbReference>
<comment type="function">
    <text evidence="18">Catalyzes the epimerization of the S- and R-forms of NAD(P)HX, a damaged form of NAD(P)H that is a result of enzymatic or heat-dependent hydration. This is a prerequisite for the S-specific NAD(P)H-hydrate dehydratase to allow the repair of both epimers of NAD(P)HX.</text>
</comment>
<keyword evidence="23" id="KW-1185">Reference proteome</keyword>
<evidence type="ECO:0000256" key="7">
    <source>
        <dbReference type="ARBA" id="ARBA00022840"/>
    </source>
</evidence>
<evidence type="ECO:0000256" key="14">
    <source>
        <dbReference type="ARBA" id="ARBA00025153"/>
    </source>
</evidence>
<dbReference type="GO" id="GO:0052855">
    <property type="term" value="F:ADP-dependent NAD(P)H-hydrate dehydratase activity"/>
    <property type="evidence" value="ECO:0007669"/>
    <property type="project" value="UniProtKB-UniRule"/>
</dbReference>
<reference evidence="22" key="2">
    <citation type="submission" date="2020-09" db="EMBL/GenBank/DDBJ databases">
        <authorList>
            <person name="Sun Q."/>
            <person name="Kim S."/>
        </authorList>
    </citation>
    <scope>NUCLEOTIDE SEQUENCE</scope>
    <source>
        <strain evidence="22">KCTC 22169</strain>
    </source>
</reference>
<comment type="similarity">
    <text evidence="17">Belongs to the NnrD/CARKD family.</text>
</comment>
<dbReference type="InterPro" id="IPR029056">
    <property type="entry name" value="Ribokinase-like"/>
</dbReference>
<dbReference type="Pfam" id="PF03853">
    <property type="entry name" value="YjeF_N"/>
    <property type="match status" value="1"/>
</dbReference>
<evidence type="ECO:0000313" key="23">
    <source>
        <dbReference type="Proteomes" id="UP000626148"/>
    </source>
</evidence>
<dbReference type="PIRSF" id="PIRSF017184">
    <property type="entry name" value="Nnr"/>
    <property type="match status" value="1"/>
</dbReference>
<comment type="catalytic activity">
    <reaction evidence="15 17 19">
        <text>(6S)-NADHX + ADP = AMP + phosphate + NADH + H(+)</text>
        <dbReference type="Rhea" id="RHEA:32223"/>
        <dbReference type="ChEBI" id="CHEBI:15378"/>
        <dbReference type="ChEBI" id="CHEBI:43474"/>
        <dbReference type="ChEBI" id="CHEBI:57945"/>
        <dbReference type="ChEBI" id="CHEBI:64074"/>
        <dbReference type="ChEBI" id="CHEBI:456215"/>
        <dbReference type="ChEBI" id="CHEBI:456216"/>
        <dbReference type="EC" id="4.2.1.136"/>
    </reaction>
</comment>
<evidence type="ECO:0000256" key="2">
    <source>
        <dbReference type="ARBA" id="ARBA00000909"/>
    </source>
</evidence>
<feature type="binding site" evidence="17">
    <location>
        <begin position="394"/>
        <end position="398"/>
    </location>
    <ligand>
        <name>AMP</name>
        <dbReference type="ChEBI" id="CHEBI:456215"/>
    </ligand>
</feature>
<evidence type="ECO:0000256" key="1">
    <source>
        <dbReference type="ARBA" id="ARBA00000013"/>
    </source>
</evidence>
<reference evidence="22" key="1">
    <citation type="journal article" date="2014" name="Int. J. Syst. Evol. Microbiol.">
        <title>Complete genome sequence of Corynebacterium casei LMG S-19264T (=DSM 44701T), isolated from a smear-ripened cheese.</title>
        <authorList>
            <consortium name="US DOE Joint Genome Institute (JGI-PGF)"/>
            <person name="Walter F."/>
            <person name="Albersmeier A."/>
            <person name="Kalinowski J."/>
            <person name="Ruckert C."/>
        </authorList>
    </citation>
    <scope>NUCLEOTIDE SEQUENCE</scope>
    <source>
        <strain evidence="22">KCTC 22169</strain>
    </source>
</reference>
<dbReference type="HAMAP" id="MF_01965">
    <property type="entry name" value="NADHX_dehydratase"/>
    <property type="match status" value="1"/>
</dbReference>
<feature type="binding site" evidence="18">
    <location>
        <begin position="124"/>
        <end position="130"/>
    </location>
    <ligand>
        <name>(6S)-NADPHX</name>
        <dbReference type="ChEBI" id="CHEBI:64076"/>
    </ligand>
</feature>
<dbReference type="NCBIfam" id="TIGR00197">
    <property type="entry name" value="yjeF_nterm"/>
    <property type="match status" value="1"/>
</dbReference>
<name>A0A918NDI3_9GAMM</name>
<dbReference type="InterPro" id="IPR036652">
    <property type="entry name" value="YjeF_N_dom_sf"/>
</dbReference>
<sequence>MQPVLSVNRVKSVERDWADNHGGSTWPLMTRAGSAVAELACHHWPGLKYVWVLAGRGNNGGDGYIAAARLRAVGVTVTVIAPSGEPKPDTDAYRAWQEYADQGGTLESNLPYDSPDLVIDALIGTGHVGELKANLVDLLNRVRERRAPVLAVDAPSGLNAATGQADLALLKADRTISFIAYKPGLLTGQGPAVCGELVLETLGVEWPSGGFWSDGEAVYLDRALDRPARPGDSHKGQFGGVRVLAGAEGMGGAGLLAARAALAAGAGKVYWHTSPEQAKSALIAQPELMSTELTADYVPDGSIHVLGPGLGQGDTAGALYRRLLLDDHDARGVLDADGLTWLARFPKPVHNWVLTPHPGEAARLLGRSTKDIQSDRCQAAMELSERYQTTVILKGAGSLIAHQGRLYFNHPGDPAMATPGMGDTLAGLIAGLMAQGLGAEEAAKTGAWWHAKLGAQLAQRYRIVLATDLIEAIRLR</sequence>
<dbReference type="RefSeq" id="WP_189610639.1">
    <property type="nucleotide sequence ID" value="NZ_BMXR01000008.1"/>
</dbReference>
<evidence type="ECO:0000313" key="22">
    <source>
        <dbReference type="EMBL" id="GGX62342.1"/>
    </source>
</evidence>
<evidence type="ECO:0000256" key="6">
    <source>
        <dbReference type="ARBA" id="ARBA00022741"/>
    </source>
</evidence>